<name>A0A136WHN7_9FIRM</name>
<dbReference type="PANTHER" id="PTHR42756">
    <property type="entry name" value="TRANSCRIPTIONAL REGULATOR, MARR"/>
    <property type="match status" value="1"/>
</dbReference>
<dbReference type="PATRIC" id="fig|36847.3.peg.1275"/>
<reference evidence="5 6" key="1">
    <citation type="submission" date="2016-01" db="EMBL/GenBank/DDBJ databases">
        <title>Genome sequence of Clostridium neopropionicum X4, DSM-3847.</title>
        <authorList>
            <person name="Poehlein A."/>
            <person name="Beck M.H."/>
            <person name="Bengelsdorf F.R."/>
            <person name="Daniel R."/>
            <person name="Duerre P."/>
        </authorList>
    </citation>
    <scope>NUCLEOTIDE SEQUENCE [LARGE SCALE GENOMIC DNA]</scope>
    <source>
        <strain evidence="5 6">DSM-3847</strain>
    </source>
</reference>
<dbReference type="EMBL" id="LRVM01000002">
    <property type="protein sequence ID" value="KXL53869.1"/>
    <property type="molecule type" value="Genomic_DNA"/>
</dbReference>
<evidence type="ECO:0000256" key="1">
    <source>
        <dbReference type="ARBA" id="ARBA00023015"/>
    </source>
</evidence>
<dbReference type="PRINTS" id="PR00598">
    <property type="entry name" value="HTHMARR"/>
</dbReference>
<gene>
    <name evidence="5" type="primary">yusO_1</name>
    <name evidence="5" type="ORF">CLNEO_10950</name>
</gene>
<sequence>MDENTIIHKLLEVFEYKNEYQLQTSNIQPQDMYVLERIYLNEKMAIKNLSKQYSIPPSTLTGIIDRLENKKLIERLRTNIDRRAIELVATLEGKIAVEKHIEEDKLFSNNFFNTLEQEKKEKLKELLEELLNNVKKDSLFSLDNE</sequence>
<dbReference type="Gene3D" id="1.10.10.10">
    <property type="entry name" value="Winged helix-like DNA-binding domain superfamily/Winged helix DNA-binding domain"/>
    <property type="match status" value="1"/>
</dbReference>
<organism evidence="5 6">
    <name type="scientific">Anaerotignum neopropionicum</name>
    <dbReference type="NCBI Taxonomy" id="36847"/>
    <lineage>
        <taxon>Bacteria</taxon>
        <taxon>Bacillati</taxon>
        <taxon>Bacillota</taxon>
        <taxon>Clostridia</taxon>
        <taxon>Lachnospirales</taxon>
        <taxon>Anaerotignaceae</taxon>
        <taxon>Anaerotignum</taxon>
    </lineage>
</organism>
<dbReference type="AlphaFoldDB" id="A0A136WHN7"/>
<proteinExistence type="predicted"/>
<dbReference type="RefSeq" id="WP_066085660.1">
    <property type="nucleotide sequence ID" value="NZ_LRVM01000002.1"/>
</dbReference>
<accession>A0A136WHN7</accession>
<evidence type="ECO:0000313" key="6">
    <source>
        <dbReference type="Proteomes" id="UP000070539"/>
    </source>
</evidence>
<keyword evidence="6" id="KW-1185">Reference proteome</keyword>
<evidence type="ECO:0000259" key="4">
    <source>
        <dbReference type="PROSITE" id="PS50995"/>
    </source>
</evidence>
<dbReference type="InterPro" id="IPR000835">
    <property type="entry name" value="HTH_MarR-typ"/>
</dbReference>
<keyword evidence="3" id="KW-0804">Transcription</keyword>
<dbReference type="STRING" id="36847.CLNEO_10950"/>
<dbReference type="PANTHER" id="PTHR42756:SF1">
    <property type="entry name" value="TRANSCRIPTIONAL REPRESSOR OF EMRAB OPERON"/>
    <property type="match status" value="1"/>
</dbReference>
<dbReference type="InterPro" id="IPR036388">
    <property type="entry name" value="WH-like_DNA-bd_sf"/>
</dbReference>
<dbReference type="PROSITE" id="PS50995">
    <property type="entry name" value="HTH_MARR_2"/>
    <property type="match status" value="1"/>
</dbReference>
<comment type="caution">
    <text evidence="5">The sequence shown here is derived from an EMBL/GenBank/DDBJ whole genome shotgun (WGS) entry which is preliminary data.</text>
</comment>
<dbReference type="SUPFAM" id="SSF46785">
    <property type="entry name" value="Winged helix' DNA-binding domain"/>
    <property type="match status" value="1"/>
</dbReference>
<dbReference type="Proteomes" id="UP000070539">
    <property type="component" value="Unassembled WGS sequence"/>
</dbReference>
<evidence type="ECO:0000313" key="5">
    <source>
        <dbReference type="EMBL" id="KXL53869.1"/>
    </source>
</evidence>
<keyword evidence="1" id="KW-0805">Transcription regulation</keyword>
<dbReference type="InterPro" id="IPR036390">
    <property type="entry name" value="WH_DNA-bd_sf"/>
</dbReference>
<evidence type="ECO:0000256" key="2">
    <source>
        <dbReference type="ARBA" id="ARBA00023125"/>
    </source>
</evidence>
<dbReference type="OrthoDB" id="327696at2"/>
<dbReference type="Pfam" id="PF01047">
    <property type="entry name" value="MarR"/>
    <property type="match status" value="1"/>
</dbReference>
<keyword evidence="2" id="KW-0238">DNA-binding</keyword>
<dbReference type="GO" id="GO:0003677">
    <property type="term" value="F:DNA binding"/>
    <property type="evidence" value="ECO:0007669"/>
    <property type="project" value="UniProtKB-KW"/>
</dbReference>
<evidence type="ECO:0000256" key="3">
    <source>
        <dbReference type="ARBA" id="ARBA00023163"/>
    </source>
</evidence>
<feature type="domain" description="HTH marR-type" evidence="4">
    <location>
        <begin position="3"/>
        <end position="132"/>
    </location>
</feature>
<dbReference type="SMART" id="SM00347">
    <property type="entry name" value="HTH_MARR"/>
    <property type="match status" value="1"/>
</dbReference>
<dbReference type="GO" id="GO:0003700">
    <property type="term" value="F:DNA-binding transcription factor activity"/>
    <property type="evidence" value="ECO:0007669"/>
    <property type="project" value="InterPro"/>
</dbReference>
<protein>
    <submittedName>
        <fullName evidence="5">Putative HTH-type transcriptional regulator YusO</fullName>
    </submittedName>
</protein>